<dbReference type="SMART" id="SM00342">
    <property type="entry name" value="HTH_ARAC"/>
    <property type="match status" value="1"/>
</dbReference>
<evidence type="ECO:0000313" key="6">
    <source>
        <dbReference type="Proteomes" id="UP001169242"/>
    </source>
</evidence>
<dbReference type="GO" id="GO:0003700">
    <property type="term" value="F:DNA-binding transcription factor activity"/>
    <property type="evidence" value="ECO:0007669"/>
    <property type="project" value="InterPro"/>
</dbReference>
<protein>
    <submittedName>
        <fullName evidence="5">PocR ligand-binding domain-containing protein</fullName>
    </submittedName>
</protein>
<keyword evidence="1" id="KW-0805">Transcription regulation</keyword>
<keyword evidence="2" id="KW-0238">DNA-binding</keyword>
<dbReference type="SUPFAM" id="SSF46689">
    <property type="entry name" value="Homeodomain-like"/>
    <property type="match status" value="2"/>
</dbReference>
<accession>A0AA42J378</accession>
<comment type="caution">
    <text evidence="5">The sequence shown here is derived from an EMBL/GenBank/DDBJ whole genome shotgun (WGS) entry which is preliminary data.</text>
</comment>
<evidence type="ECO:0000313" key="5">
    <source>
        <dbReference type="EMBL" id="MDA3734060.1"/>
    </source>
</evidence>
<name>A0AA42J378_9FIRM</name>
<dbReference type="Gene3D" id="1.10.10.60">
    <property type="entry name" value="Homeodomain-like"/>
    <property type="match status" value="2"/>
</dbReference>
<dbReference type="RefSeq" id="WP_271013702.1">
    <property type="nucleotide sequence ID" value="NZ_JAQIFT010000069.1"/>
</dbReference>
<keyword evidence="3" id="KW-0804">Transcription</keyword>
<evidence type="ECO:0000256" key="1">
    <source>
        <dbReference type="ARBA" id="ARBA00023015"/>
    </source>
</evidence>
<evidence type="ECO:0000259" key="4">
    <source>
        <dbReference type="PROSITE" id="PS01124"/>
    </source>
</evidence>
<dbReference type="InterPro" id="IPR018771">
    <property type="entry name" value="PocR_dom"/>
</dbReference>
<dbReference type="Proteomes" id="UP001169242">
    <property type="component" value="Unassembled WGS sequence"/>
</dbReference>
<reference evidence="5" key="1">
    <citation type="journal article" date="2023" name="Int. J. Syst. Evol. Microbiol.">
        <title>&lt;i&gt;Holtiella tumoricola&lt;/i&gt; gen. nov. sp. nov., isolated from a human clinical sample.</title>
        <authorList>
            <person name="Allen-Vercoe E."/>
            <person name="Daigneault M.C."/>
            <person name="Vancuren S.J."/>
            <person name="Cochrane K."/>
            <person name="O'Neal L.L."/>
            <person name="Sankaranarayanan K."/>
            <person name="Lawson P.A."/>
        </authorList>
    </citation>
    <scope>NUCLEOTIDE SEQUENCE</scope>
    <source>
        <strain evidence="5">CC70A</strain>
    </source>
</reference>
<dbReference type="InterPro" id="IPR009057">
    <property type="entry name" value="Homeodomain-like_sf"/>
</dbReference>
<dbReference type="InterPro" id="IPR018062">
    <property type="entry name" value="HTH_AraC-typ_CS"/>
</dbReference>
<keyword evidence="6" id="KW-1185">Reference proteome</keyword>
<sequence length="340" mass="39346">MKKSTLKVDQIIDFKKWDKLQDSMVLITKAAMIIIDYKGNPMTKHSGCQKFCSIVRADKKMAMYCQKCDSRGGLEAVRTNKPYIYLCHFGIVDIAVPIIVDDKYIGAIMVGQVKLSDHHMHNTLEQIVALPNKKWIEGTINHLKEHYEALPVLSYEEVVNLSEMIFNLSNYLVEEALDKSLALELNEAIGLKEHHISQDILLGYQTKSIENIKKEMSNRIISSYIEREQEKISVSKVLKPAIDYIYTHKNEHVSVKEMAELCHVSPSYFSRLFVKETGEKFSLYVSKLKIEWAKSILEETDIPISEMSEELGFNEPGYFIKIFKKYEGVTPHLYRKYYKK</sequence>
<organism evidence="5 6">
    <name type="scientific">Holtiella tumoricola</name>
    <dbReference type="NCBI Taxonomy" id="3018743"/>
    <lineage>
        <taxon>Bacteria</taxon>
        <taxon>Bacillati</taxon>
        <taxon>Bacillota</taxon>
        <taxon>Clostridia</taxon>
        <taxon>Lachnospirales</taxon>
        <taxon>Cellulosilyticaceae</taxon>
        <taxon>Holtiella</taxon>
    </lineage>
</organism>
<evidence type="ECO:0000256" key="2">
    <source>
        <dbReference type="ARBA" id="ARBA00023125"/>
    </source>
</evidence>
<dbReference type="Pfam" id="PF12833">
    <property type="entry name" value="HTH_18"/>
    <property type="match status" value="1"/>
</dbReference>
<dbReference type="EMBL" id="JAQIFT010000069">
    <property type="protein sequence ID" value="MDA3734060.1"/>
    <property type="molecule type" value="Genomic_DNA"/>
</dbReference>
<dbReference type="AlphaFoldDB" id="A0AA42J378"/>
<evidence type="ECO:0000256" key="3">
    <source>
        <dbReference type="ARBA" id="ARBA00023163"/>
    </source>
</evidence>
<dbReference type="Pfam" id="PF10114">
    <property type="entry name" value="PocR"/>
    <property type="match status" value="1"/>
</dbReference>
<dbReference type="PANTHER" id="PTHR43280:SF2">
    <property type="entry name" value="HTH-TYPE TRANSCRIPTIONAL REGULATOR EXSA"/>
    <property type="match status" value="1"/>
</dbReference>
<dbReference type="InterPro" id="IPR018060">
    <property type="entry name" value="HTH_AraC"/>
</dbReference>
<dbReference type="PANTHER" id="PTHR43280">
    <property type="entry name" value="ARAC-FAMILY TRANSCRIPTIONAL REGULATOR"/>
    <property type="match status" value="1"/>
</dbReference>
<feature type="domain" description="HTH araC/xylS-type" evidence="4">
    <location>
        <begin position="239"/>
        <end position="337"/>
    </location>
</feature>
<dbReference type="GO" id="GO:0043565">
    <property type="term" value="F:sequence-specific DNA binding"/>
    <property type="evidence" value="ECO:0007669"/>
    <property type="project" value="InterPro"/>
</dbReference>
<proteinExistence type="predicted"/>
<dbReference type="PRINTS" id="PR00032">
    <property type="entry name" value="HTHARAC"/>
</dbReference>
<dbReference type="PROSITE" id="PS00041">
    <property type="entry name" value="HTH_ARAC_FAMILY_1"/>
    <property type="match status" value="1"/>
</dbReference>
<dbReference type="InterPro" id="IPR020449">
    <property type="entry name" value="Tscrpt_reg_AraC-type_HTH"/>
</dbReference>
<gene>
    <name evidence="5" type="ORF">PBV87_21530</name>
</gene>
<dbReference type="PROSITE" id="PS01124">
    <property type="entry name" value="HTH_ARAC_FAMILY_2"/>
    <property type="match status" value="1"/>
</dbReference>